<evidence type="ECO:0000256" key="5">
    <source>
        <dbReference type="ARBA" id="ARBA00022529"/>
    </source>
</evidence>
<proteinExistence type="predicted"/>
<feature type="signal peptide" evidence="14">
    <location>
        <begin position="1"/>
        <end position="18"/>
    </location>
</feature>
<feature type="disulfide bond" evidence="13">
    <location>
        <begin position="123"/>
        <end position="129"/>
    </location>
</feature>
<feature type="disulfide bond" evidence="13">
    <location>
        <begin position="75"/>
        <end position="151"/>
    </location>
</feature>
<evidence type="ECO:0000256" key="4">
    <source>
        <dbReference type="ARBA" id="ARBA00022525"/>
    </source>
</evidence>
<dbReference type="InterPro" id="IPR023346">
    <property type="entry name" value="Lysozyme-like_dom_sf"/>
</dbReference>
<feature type="disulfide bond" evidence="13">
    <location>
        <begin position="113"/>
        <end position="133"/>
    </location>
</feature>
<dbReference type="GO" id="GO:0050829">
    <property type="term" value="P:defense response to Gram-negative bacterium"/>
    <property type="evidence" value="ECO:0007669"/>
    <property type="project" value="UniProtKB-ARBA"/>
</dbReference>
<feature type="chain" id="PRO_5036474813" description="lysozyme" evidence="14">
    <location>
        <begin position="19"/>
        <end position="252"/>
    </location>
</feature>
<dbReference type="AlphaFoldDB" id="A0A8W8N6R6"/>
<dbReference type="InterPro" id="IPR008597">
    <property type="entry name" value="Invert_lysozyme"/>
</dbReference>
<evidence type="ECO:0000313" key="16">
    <source>
        <dbReference type="Proteomes" id="UP000005408"/>
    </source>
</evidence>
<evidence type="ECO:0000256" key="1">
    <source>
        <dbReference type="ARBA" id="ARBA00000632"/>
    </source>
</evidence>
<dbReference type="CDD" id="cd16890">
    <property type="entry name" value="lyz_i"/>
    <property type="match status" value="1"/>
</dbReference>
<evidence type="ECO:0000256" key="2">
    <source>
        <dbReference type="ARBA" id="ARBA00004613"/>
    </source>
</evidence>
<accession>A0A8W8N6R6</accession>
<dbReference type="EC" id="3.2.1.17" evidence="3"/>
<keyword evidence="10 13" id="KW-1015">Disulfide bond</keyword>
<dbReference type="SUPFAM" id="SSF53955">
    <property type="entry name" value="Lysozyme-like"/>
    <property type="match status" value="1"/>
</dbReference>
<evidence type="ECO:0000313" key="15">
    <source>
        <dbReference type="EnsemblMetazoa" id="G4512.1:cds"/>
    </source>
</evidence>
<sequence>MNGLILCCIASLIVVSYGSDAPCTNAGGHCQDDHLACHNGHYQSGMCSGGTHRRCCLTSASHTGSFSSGIVSQHCLQCICNVESGCKAIGCHFDVNSDSCGYFQIKEGYWHDCGSPGTSWRSCANDLACASKCVQAYMSRYINFSGCSHSCESYARIHNGGPAGCKHTNTLGYWSHIQSQGCHHNKKKKTISDDNHLICIFVSFSSSSHGLYKKDGPTPAVLYNKFQSEQPTKCHNDEQKKWDSLSVGVWKM</sequence>
<comment type="catalytic activity">
    <reaction evidence="1">
        <text>Hydrolysis of (1-&gt;4)-beta-linkages between N-acetylmuramic acid and N-acetyl-D-glucosamine residues in a peptidoglycan and between N-acetyl-D-glucosamine residues in chitodextrins.</text>
        <dbReference type="EC" id="3.2.1.17"/>
    </reaction>
</comment>
<keyword evidence="9" id="KW-0044">Antibiotic</keyword>
<keyword evidence="11" id="KW-0326">Glycosidase</keyword>
<name>A0A8W8N6R6_MAGGI</name>
<evidence type="ECO:0000256" key="11">
    <source>
        <dbReference type="ARBA" id="ARBA00023295"/>
    </source>
</evidence>
<dbReference type="GO" id="GO:0031640">
    <property type="term" value="P:killing of cells of another organism"/>
    <property type="evidence" value="ECO:0007669"/>
    <property type="project" value="UniProtKB-KW"/>
</dbReference>
<dbReference type="GO" id="GO:0005576">
    <property type="term" value="C:extracellular region"/>
    <property type="evidence" value="ECO:0007669"/>
    <property type="project" value="UniProtKB-SubCell"/>
</dbReference>
<dbReference type="PROSITE" id="PS51909">
    <property type="entry name" value="LYSOZYME_I"/>
    <property type="match status" value="1"/>
</dbReference>
<dbReference type="EnsemblMetazoa" id="G4512.1">
    <property type="protein sequence ID" value="G4512.1:cds"/>
    <property type="gene ID" value="G4512"/>
</dbReference>
<protein>
    <recommendedName>
        <fullName evidence="3">lysozyme</fullName>
        <ecNumber evidence="3">3.2.1.17</ecNumber>
    </recommendedName>
</protein>
<feature type="disulfide bond" evidence="13">
    <location>
        <begin position="78"/>
        <end position="182"/>
    </location>
</feature>
<dbReference type="GO" id="GO:0003796">
    <property type="term" value="F:lysozyme activity"/>
    <property type="evidence" value="ECO:0007669"/>
    <property type="project" value="UniProtKB-EC"/>
</dbReference>
<organism evidence="15 16">
    <name type="scientific">Magallana gigas</name>
    <name type="common">Pacific oyster</name>
    <name type="synonym">Crassostrea gigas</name>
    <dbReference type="NCBI Taxonomy" id="29159"/>
    <lineage>
        <taxon>Eukaryota</taxon>
        <taxon>Metazoa</taxon>
        <taxon>Spiralia</taxon>
        <taxon>Lophotrochozoa</taxon>
        <taxon>Mollusca</taxon>
        <taxon>Bivalvia</taxon>
        <taxon>Autobranchia</taxon>
        <taxon>Pteriomorphia</taxon>
        <taxon>Ostreida</taxon>
        <taxon>Ostreoidea</taxon>
        <taxon>Ostreidae</taxon>
        <taxon>Magallana</taxon>
    </lineage>
</organism>
<keyword evidence="4" id="KW-0964">Secreted</keyword>
<evidence type="ECO:0000256" key="12">
    <source>
        <dbReference type="PIRSR" id="PIRSR608597-1"/>
    </source>
</evidence>
<evidence type="ECO:0000256" key="9">
    <source>
        <dbReference type="ARBA" id="ARBA00023022"/>
    </source>
</evidence>
<evidence type="ECO:0000256" key="8">
    <source>
        <dbReference type="ARBA" id="ARBA00022801"/>
    </source>
</evidence>
<evidence type="ECO:0000256" key="13">
    <source>
        <dbReference type="PIRSR" id="PIRSR608597-3"/>
    </source>
</evidence>
<dbReference type="PANTHER" id="PTHR11195">
    <property type="entry name" value="DESTABILASE-RELATED"/>
    <property type="match status" value="1"/>
</dbReference>
<reference evidence="15" key="1">
    <citation type="submission" date="2022-08" db="UniProtKB">
        <authorList>
            <consortium name="EnsemblMetazoa"/>
        </authorList>
    </citation>
    <scope>IDENTIFICATION</scope>
    <source>
        <strain evidence="15">05x7-T-G4-1.051#20</strain>
    </source>
</reference>
<dbReference type="Proteomes" id="UP000005408">
    <property type="component" value="Unassembled WGS sequence"/>
</dbReference>
<feature type="disulfide bond" evidence="13">
    <location>
        <begin position="91"/>
        <end position="100"/>
    </location>
</feature>
<keyword evidence="16" id="KW-1185">Reference proteome</keyword>
<feature type="disulfide bond" evidence="13">
    <location>
        <begin position="80"/>
        <end position="86"/>
    </location>
</feature>
<comment type="subcellular location">
    <subcellularLocation>
        <location evidence="2">Secreted</location>
    </subcellularLocation>
</comment>
<evidence type="ECO:0000256" key="14">
    <source>
        <dbReference type="SAM" id="SignalP"/>
    </source>
</evidence>
<evidence type="ECO:0000256" key="7">
    <source>
        <dbReference type="ARBA" id="ARBA00022729"/>
    </source>
</evidence>
<evidence type="ECO:0000256" key="10">
    <source>
        <dbReference type="ARBA" id="ARBA00023157"/>
    </source>
</evidence>
<evidence type="ECO:0000256" key="3">
    <source>
        <dbReference type="ARBA" id="ARBA00012732"/>
    </source>
</evidence>
<dbReference type="Pfam" id="PF05497">
    <property type="entry name" value="Destabilase"/>
    <property type="match status" value="1"/>
</dbReference>
<keyword evidence="6" id="KW-0081">Bacteriolytic enzyme</keyword>
<keyword evidence="7 14" id="KW-0732">Signal</keyword>
<feature type="active site" description="Proton donor" evidence="12">
    <location>
        <position position="83"/>
    </location>
</feature>
<keyword evidence="5" id="KW-0929">Antimicrobial</keyword>
<dbReference type="FunFam" id="1.10.530.10:FF:000023">
    <property type="entry name" value="Invertebrate-type lysozyme"/>
    <property type="match status" value="1"/>
</dbReference>
<dbReference type="Gene3D" id="1.10.530.10">
    <property type="match status" value="1"/>
</dbReference>
<keyword evidence="8" id="KW-0378">Hydrolase</keyword>
<dbReference type="PANTHER" id="PTHR11195:SF13">
    <property type="entry name" value="INVERTEBRATE-TYPE LYSOZYME 2-RELATED"/>
    <property type="match status" value="1"/>
</dbReference>
<feature type="disulfide bond" evidence="13">
    <location>
        <begin position="147"/>
        <end position="165"/>
    </location>
</feature>
<feature type="active site" description="Nucleophile" evidence="12">
    <location>
        <position position="94"/>
    </location>
</feature>
<evidence type="ECO:0000256" key="6">
    <source>
        <dbReference type="ARBA" id="ARBA00022638"/>
    </source>
</evidence>